<dbReference type="EMBL" id="BPLR01018930">
    <property type="protein sequence ID" value="GIZ03279.1"/>
    <property type="molecule type" value="Genomic_DNA"/>
</dbReference>
<organism evidence="1 2">
    <name type="scientific">Caerostris extrusa</name>
    <name type="common">Bark spider</name>
    <name type="synonym">Caerostris bankana</name>
    <dbReference type="NCBI Taxonomy" id="172846"/>
    <lineage>
        <taxon>Eukaryota</taxon>
        <taxon>Metazoa</taxon>
        <taxon>Ecdysozoa</taxon>
        <taxon>Arthropoda</taxon>
        <taxon>Chelicerata</taxon>
        <taxon>Arachnida</taxon>
        <taxon>Araneae</taxon>
        <taxon>Araneomorphae</taxon>
        <taxon>Entelegynae</taxon>
        <taxon>Araneoidea</taxon>
        <taxon>Araneidae</taxon>
        <taxon>Caerostris</taxon>
    </lineage>
</organism>
<gene>
    <name evidence="1" type="ORF">CEXT_549421</name>
</gene>
<comment type="caution">
    <text evidence="1">The sequence shown here is derived from an EMBL/GenBank/DDBJ whole genome shotgun (WGS) entry which is preliminary data.</text>
</comment>
<accession>A0AAV4YAQ8</accession>
<proteinExistence type="predicted"/>
<keyword evidence="2" id="KW-1185">Reference proteome</keyword>
<sequence length="45" mass="4824">MGRDLHRASYCSSEYVTKSAGAMGHGILMRGTKNGAITVVVVVWI</sequence>
<evidence type="ECO:0000313" key="1">
    <source>
        <dbReference type="EMBL" id="GIZ03279.1"/>
    </source>
</evidence>
<feature type="non-terminal residue" evidence="1">
    <location>
        <position position="45"/>
    </location>
</feature>
<protein>
    <submittedName>
        <fullName evidence="1">Uncharacterized protein</fullName>
    </submittedName>
</protein>
<evidence type="ECO:0000313" key="2">
    <source>
        <dbReference type="Proteomes" id="UP001054945"/>
    </source>
</evidence>
<dbReference type="AlphaFoldDB" id="A0AAV4YAQ8"/>
<reference evidence="1 2" key="1">
    <citation type="submission" date="2021-06" db="EMBL/GenBank/DDBJ databases">
        <title>Caerostris extrusa draft genome.</title>
        <authorList>
            <person name="Kono N."/>
            <person name="Arakawa K."/>
        </authorList>
    </citation>
    <scope>NUCLEOTIDE SEQUENCE [LARGE SCALE GENOMIC DNA]</scope>
</reference>
<dbReference type="Proteomes" id="UP001054945">
    <property type="component" value="Unassembled WGS sequence"/>
</dbReference>
<name>A0AAV4YAQ8_CAEEX</name>